<dbReference type="Gene3D" id="2.60.120.200">
    <property type="match status" value="1"/>
</dbReference>
<dbReference type="InterPro" id="IPR007110">
    <property type="entry name" value="Ig-like_dom"/>
</dbReference>
<evidence type="ECO:0000259" key="2">
    <source>
        <dbReference type="PROSITE" id="PS50835"/>
    </source>
</evidence>
<dbReference type="Gene3D" id="2.60.120.260">
    <property type="entry name" value="Galactose-binding domain-like"/>
    <property type="match status" value="1"/>
</dbReference>
<dbReference type="InterPro" id="IPR013783">
    <property type="entry name" value="Ig-like_fold"/>
</dbReference>
<dbReference type="InterPro" id="IPR013320">
    <property type="entry name" value="ConA-like_dom_sf"/>
</dbReference>
<name>A0A1U9NMP8_9BACT</name>
<dbReference type="InterPro" id="IPR036179">
    <property type="entry name" value="Ig-like_dom_sf"/>
</dbReference>
<dbReference type="Gene3D" id="2.60.40.10">
    <property type="entry name" value="Immunoglobulins"/>
    <property type="match status" value="2"/>
</dbReference>
<dbReference type="Proteomes" id="UP000189674">
    <property type="component" value="Chromosome"/>
</dbReference>
<dbReference type="InterPro" id="IPR013098">
    <property type="entry name" value="Ig_I-set"/>
</dbReference>
<feature type="chain" id="PRO_5012527456" evidence="1">
    <location>
        <begin position="26"/>
        <end position="638"/>
    </location>
</feature>
<dbReference type="Pfam" id="PF00754">
    <property type="entry name" value="F5_F8_type_C"/>
    <property type="match status" value="1"/>
</dbReference>
<dbReference type="SMART" id="SM00409">
    <property type="entry name" value="IG"/>
    <property type="match status" value="1"/>
</dbReference>
<dbReference type="KEGG" id="alus:STSP2_02263"/>
<organism evidence="3 4">
    <name type="scientific">Anaerohalosphaera lusitana</name>
    <dbReference type="NCBI Taxonomy" id="1936003"/>
    <lineage>
        <taxon>Bacteria</taxon>
        <taxon>Pseudomonadati</taxon>
        <taxon>Planctomycetota</taxon>
        <taxon>Phycisphaerae</taxon>
        <taxon>Sedimentisphaerales</taxon>
        <taxon>Anaerohalosphaeraceae</taxon>
        <taxon>Anaerohalosphaera</taxon>
    </lineage>
</organism>
<dbReference type="InterPro" id="IPR003599">
    <property type="entry name" value="Ig_sub"/>
</dbReference>
<feature type="signal peptide" evidence="1">
    <location>
        <begin position="1"/>
        <end position="25"/>
    </location>
</feature>
<dbReference type="Pfam" id="PF13385">
    <property type="entry name" value="Laminin_G_3"/>
    <property type="match status" value="1"/>
</dbReference>
<keyword evidence="4" id="KW-1185">Reference proteome</keyword>
<keyword evidence="1" id="KW-0732">Signal</keyword>
<dbReference type="SUPFAM" id="SSF49899">
    <property type="entry name" value="Concanavalin A-like lectins/glucanases"/>
    <property type="match status" value="1"/>
</dbReference>
<evidence type="ECO:0000256" key="1">
    <source>
        <dbReference type="SAM" id="SignalP"/>
    </source>
</evidence>
<proteinExistence type="predicted"/>
<evidence type="ECO:0000313" key="3">
    <source>
        <dbReference type="EMBL" id="AQT69077.1"/>
    </source>
</evidence>
<dbReference type="Pfam" id="PF07679">
    <property type="entry name" value="I-set"/>
    <property type="match status" value="1"/>
</dbReference>
<protein>
    <submittedName>
        <fullName evidence="3">Immunoglobulin I-set domain protein</fullName>
    </submittedName>
</protein>
<sequence length="638" mass="68345" precursor="true">MKTGKMKMLLVAVLGLMLISLPAQAWDDPVSVSGSGLYSVEGLITGDVTSYKDYYDHNWYGTDGWLFNAGSLPHSATYDFGSPVELRNLVLWNWTGDAGGDYYDRGAKDFSVSFSDDGTTFSGEVAFVAQKAISSNAEPAQVFRFAPVTAQYARITVSSNYGHADWAGIAEARFNDPFIPVEPVSPADGQTGVARDTILEWAVYDETNISGYDVYFGTDPNQSSPSYDITKIVSNQTGTTVDPTPSGGLLDYSTTYYWQVVPVSSDPNDAAGPLWSFEVVAPSPVITDISPKTAVVGTGETAQFTVTGTNLEFFEWYKEGQATPLTNSGDISGADTATLTIANFVAADEGNYYCVVSNSLSTETAQSESAVLMAKRLVAQWAFNGSLADSLGTWNGDYANDSGDLDDTLATYVEGMDGTANGAIAFDGTAFVDIPGSEESFQFHTSGLTVTAWVKNVADGDSDSYMRVFSKAPEYEICAHDGGYTYANTGSGPTAILGDNAGQWRLAVMTYDPAAGELRTFGVYQNDGADVAAVSRNTSTITLNAAATPNVVRIGASSVLNQGGWWYLNGYHVDDVQIYNYPLTGEEVAQIYYDVTGLNICTDINAETLIGDLNGDCQVNLDDFAVIAGNWLNSELMY</sequence>
<dbReference type="SUPFAM" id="SSF49785">
    <property type="entry name" value="Galactose-binding domain-like"/>
    <property type="match status" value="1"/>
</dbReference>
<evidence type="ECO:0000313" key="4">
    <source>
        <dbReference type="Proteomes" id="UP000189674"/>
    </source>
</evidence>
<dbReference type="EMBL" id="CP019791">
    <property type="protein sequence ID" value="AQT69077.1"/>
    <property type="molecule type" value="Genomic_DNA"/>
</dbReference>
<dbReference type="PROSITE" id="PS50835">
    <property type="entry name" value="IG_LIKE"/>
    <property type="match status" value="1"/>
</dbReference>
<dbReference type="InterPro" id="IPR000421">
    <property type="entry name" value="FA58C"/>
</dbReference>
<dbReference type="AlphaFoldDB" id="A0A1U9NMP8"/>
<dbReference type="STRING" id="1936003.STSP2_02263"/>
<gene>
    <name evidence="3" type="ORF">STSP2_02263</name>
</gene>
<accession>A0A1U9NMP8</accession>
<reference evidence="4" key="1">
    <citation type="submission" date="2017-02" db="EMBL/GenBank/DDBJ databases">
        <title>Comparative genomics and description of representatives of a novel lineage of planctomycetes thriving in anoxic sediments.</title>
        <authorList>
            <person name="Spring S."/>
            <person name="Bunk B."/>
            <person name="Sproer C."/>
        </authorList>
    </citation>
    <scope>NUCLEOTIDE SEQUENCE [LARGE SCALE GENOMIC DNA]</scope>
    <source>
        <strain evidence="4">ST-NAGAB-D1</strain>
    </source>
</reference>
<feature type="domain" description="Ig-like" evidence="2">
    <location>
        <begin position="284"/>
        <end position="372"/>
    </location>
</feature>
<dbReference type="SUPFAM" id="SSF48726">
    <property type="entry name" value="Immunoglobulin"/>
    <property type="match status" value="1"/>
</dbReference>
<dbReference type="InterPro" id="IPR008979">
    <property type="entry name" value="Galactose-bd-like_sf"/>
</dbReference>